<protein>
    <recommendedName>
        <fullName evidence="1">PA14 domain-containing protein</fullName>
    </recommendedName>
</protein>
<dbReference type="InterPro" id="IPR037524">
    <property type="entry name" value="PA14/GLEYA"/>
</dbReference>
<comment type="caution">
    <text evidence="2">The sequence shown here is derived from an EMBL/GenBank/DDBJ whole genome shotgun (WGS) entry which is preliminary data.</text>
</comment>
<sequence>PAKGPNTDLLYAAIDSGEIYSLRPQLGAALKQKLLSNGKPVQLKKLVSAPAIRASLAQYEFIRFCTEKKIVEIADKPKGKEFMKKFMDNGDWLESFLWSGPPAVSWAQALENLYVLDRHTDGMERAVFNRLATALALQAGKMRPYSFVDRYKHIQEAYRGGLLHAGFSRMDVREMRWTFYLGGNRAEYEFLLDDMQRTAPEYLGACWSCSYLGHNAYGDTVQGPLYYKQPGHCAYVVRLGGRWPIGFNVAGPTGFGVPGWTGTGYATANRLYEEVEFDRANFETATRIGWAARFLIDAEKVSVRLLPGIKYSLYKEGVSNLLPDFSKLTPAETGTADSIDLKSLQPVPPNNFAIVWEGKMEVMSGGSLKLAIHSDDQSRLWFDGKEMAMANCAKTATDTVVTEGIYDLKVEFSQGTGGSLLIFETGTTYKYGEWQDVYEQALAAQPENYAIWV</sequence>
<gene>
    <name evidence="2" type="ORF">LCGC14_2637630</name>
</gene>
<name>A0A0F9AKZ0_9ZZZZ</name>
<accession>A0A0F9AKZ0</accession>
<dbReference type="Gene3D" id="3.90.182.10">
    <property type="entry name" value="Toxin - Anthrax Protective Antigen,domain 1"/>
    <property type="match status" value="1"/>
</dbReference>
<feature type="non-terminal residue" evidence="2">
    <location>
        <position position="453"/>
    </location>
</feature>
<feature type="non-terminal residue" evidence="2">
    <location>
        <position position="1"/>
    </location>
</feature>
<dbReference type="AlphaFoldDB" id="A0A0F9AKZ0"/>
<dbReference type="SUPFAM" id="SSF56988">
    <property type="entry name" value="Anthrax protective antigen"/>
    <property type="match status" value="1"/>
</dbReference>
<dbReference type="PROSITE" id="PS51820">
    <property type="entry name" value="PA14"/>
    <property type="match status" value="1"/>
</dbReference>
<reference evidence="2" key="1">
    <citation type="journal article" date="2015" name="Nature">
        <title>Complex archaea that bridge the gap between prokaryotes and eukaryotes.</title>
        <authorList>
            <person name="Spang A."/>
            <person name="Saw J.H."/>
            <person name="Jorgensen S.L."/>
            <person name="Zaremba-Niedzwiedzka K."/>
            <person name="Martijn J."/>
            <person name="Lind A.E."/>
            <person name="van Eijk R."/>
            <person name="Schleper C."/>
            <person name="Guy L."/>
            <person name="Ettema T.J."/>
        </authorList>
    </citation>
    <scope>NUCLEOTIDE SEQUENCE</scope>
</reference>
<feature type="domain" description="PA14" evidence="1">
    <location>
        <begin position="304"/>
        <end position="442"/>
    </location>
</feature>
<dbReference type="EMBL" id="LAZR01045402">
    <property type="protein sequence ID" value="KKK98950.1"/>
    <property type="molecule type" value="Genomic_DNA"/>
</dbReference>
<evidence type="ECO:0000313" key="2">
    <source>
        <dbReference type="EMBL" id="KKK98950.1"/>
    </source>
</evidence>
<organism evidence="2">
    <name type="scientific">marine sediment metagenome</name>
    <dbReference type="NCBI Taxonomy" id="412755"/>
    <lineage>
        <taxon>unclassified sequences</taxon>
        <taxon>metagenomes</taxon>
        <taxon>ecological metagenomes</taxon>
    </lineage>
</organism>
<dbReference type="InterPro" id="IPR011658">
    <property type="entry name" value="PA14_dom"/>
</dbReference>
<evidence type="ECO:0000259" key="1">
    <source>
        <dbReference type="PROSITE" id="PS51820"/>
    </source>
</evidence>
<dbReference type="Pfam" id="PF07691">
    <property type="entry name" value="PA14"/>
    <property type="match status" value="1"/>
</dbReference>
<proteinExistence type="predicted"/>